<feature type="transmembrane region" description="Helical" evidence="10">
    <location>
        <begin position="147"/>
        <end position="163"/>
    </location>
</feature>
<evidence type="ECO:0000256" key="1">
    <source>
        <dbReference type="ARBA" id="ARBA00002672"/>
    </source>
</evidence>
<feature type="transmembrane region" description="Helical" evidence="10">
    <location>
        <begin position="32"/>
        <end position="50"/>
    </location>
</feature>
<comment type="function">
    <text evidence="1">Required for nicotinamide riboside transport across the inner membrane.</text>
</comment>
<evidence type="ECO:0000313" key="11">
    <source>
        <dbReference type="EMBL" id="QKJ27078.1"/>
    </source>
</evidence>
<gene>
    <name evidence="11" type="primary">pnuC</name>
    <name evidence="11" type="ORF">ACBT_1168</name>
</gene>
<feature type="transmembrane region" description="Helical" evidence="10">
    <location>
        <begin position="56"/>
        <end position="75"/>
    </location>
</feature>
<evidence type="ECO:0000256" key="9">
    <source>
        <dbReference type="ARBA" id="ARBA00023136"/>
    </source>
</evidence>
<evidence type="ECO:0000256" key="3">
    <source>
        <dbReference type="ARBA" id="ARBA00006669"/>
    </source>
</evidence>
<evidence type="ECO:0000256" key="5">
    <source>
        <dbReference type="ARBA" id="ARBA00022448"/>
    </source>
</evidence>
<dbReference type="Pfam" id="PF04973">
    <property type="entry name" value="NMN_transporter"/>
    <property type="match status" value="1"/>
</dbReference>
<protein>
    <recommendedName>
        <fullName evidence="4">Nicotinamide riboside transporter PnuC</fullName>
    </recommendedName>
</protein>
<evidence type="ECO:0000256" key="8">
    <source>
        <dbReference type="ARBA" id="ARBA00022989"/>
    </source>
</evidence>
<dbReference type="GO" id="GO:0034257">
    <property type="term" value="F:nicotinamide riboside transmembrane transporter activity"/>
    <property type="evidence" value="ECO:0007669"/>
    <property type="project" value="InterPro"/>
</dbReference>
<feature type="transmembrane region" description="Helical" evidence="10">
    <location>
        <begin position="6"/>
        <end position="25"/>
    </location>
</feature>
<dbReference type="NCBIfam" id="TIGR01528">
    <property type="entry name" value="NMN_trans_PnuC"/>
    <property type="match status" value="1"/>
</dbReference>
<keyword evidence="9 10" id="KW-0472">Membrane</keyword>
<evidence type="ECO:0000256" key="10">
    <source>
        <dbReference type="SAM" id="Phobius"/>
    </source>
</evidence>
<accession>A0A7L5JQ20</accession>
<dbReference type="EMBL" id="CP054051">
    <property type="protein sequence ID" value="QKJ27078.1"/>
    <property type="molecule type" value="Genomic_DNA"/>
</dbReference>
<comment type="subcellular location">
    <subcellularLocation>
        <location evidence="2">Cell membrane</location>
        <topology evidence="2">Multi-pass membrane protein</topology>
    </subcellularLocation>
</comment>
<dbReference type="KEGG" id="acib:ACBT_1168"/>
<feature type="transmembrane region" description="Helical" evidence="10">
    <location>
        <begin position="121"/>
        <end position="140"/>
    </location>
</feature>
<evidence type="ECO:0000256" key="2">
    <source>
        <dbReference type="ARBA" id="ARBA00004651"/>
    </source>
</evidence>
<keyword evidence="5" id="KW-0813">Transport</keyword>
<comment type="similarity">
    <text evidence="3">Belongs to the nicotinamide ribonucleoside (NR) uptake permease (TC 4.B.1) family.</text>
</comment>
<dbReference type="RefSeq" id="WP_228130323.1">
    <property type="nucleotide sequence ID" value="NZ_CP054051.1"/>
</dbReference>
<organism evidence="11 12">
    <name type="scientific">Aliarcobacter cibarius</name>
    <dbReference type="NCBI Taxonomy" id="255507"/>
    <lineage>
        <taxon>Bacteria</taxon>
        <taxon>Pseudomonadati</taxon>
        <taxon>Campylobacterota</taxon>
        <taxon>Epsilonproteobacteria</taxon>
        <taxon>Campylobacterales</taxon>
        <taxon>Arcobacteraceae</taxon>
        <taxon>Aliarcobacter</taxon>
    </lineage>
</organism>
<evidence type="ECO:0000256" key="6">
    <source>
        <dbReference type="ARBA" id="ARBA00022475"/>
    </source>
</evidence>
<dbReference type="Proteomes" id="UP000509513">
    <property type="component" value="Chromosome"/>
</dbReference>
<dbReference type="PANTHER" id="PTHR36122:SF2">
    <property type="entry name" value="NICOTINAMIDE RIBOSIDE TRANSPORTER PNUC"/>
    <property type="match status" value="1"/>
</dbReference>
<feature type="transmembrane region" description="Helical" evidence="10">
    <location>
        <begin position="95"/>
        <end position="115"/>
    </location>
</feature>
<keyword evidence="6" id="KW-1003">Cell membrane</keyword>
<dbReference type="InterPro" id="IPR006419">
    <property type="entry name" value="NMN_transpt_PnuC"/>
</dbReference>
<sequence length="188" mass="22168">MINEAILQMSYWEIIAALLSIFYISLAIKQNIWCWIAAFFSTLIYSILFFDATLLMSSFLNAYYLIMAIYGWYSWKIRNDYKDSNLKISTLNLSVNAKIIVVLSIISIVLGYYMTNYTNTSYAYLDSTITIFSLVATYMMTKKILDNWIYWIIIDSAAIYLYFKKEFYVTSILYNLSFFSLYGMEKRI</sequence>
<feature type="transmembrane region" description="Helical" evidence="10">
    <location>
        <begin position="169"/>
        <end position="184"/>
    </location>
</feature>
<dbReference type="PANTHER" id="PTHR36122">
    <property type="entry name" value="NICOTINAMIDE RIBOSIDE TRANSPORTER PNUC"/>
    <property type="match status" value="1"/>
</dbReference>
<evidence type="ECO:0000313" key="12">
    <source>
        <dbReference type="Proteomes" id="UP000509513"/>
    </source>
</evidence>
<name>A0A7L5JQ20_9BACT</name>
<dbReference type="GO" id="GO:0005886">
    <property type="term" value="C:plasma membrane"/>
    <property type="evidence" value="ECO:0007669"/>
    <property type="project" value="UniProtKB-SubCell"/>
</dbReference>
<evidence type="ECO:0000256" key="7">
    <source>
        <dbReference type="ARBA" id="ARBA00022692"/>
    </source>
</evidence>
<proteinExistence type="inferred from homology"/>
<keyword evidence="8 10" id="KW-1133">Transmembrane helix</keyword>
<dbReference type="AlphaFoldDB" id="A0A7L5JQ20"/>
<keyword evidence="7 10" id="KW-0812">Transmembrane</keyword>
<evidence type="ECO:0000256" key="4">
    <source>
        <dbReference type="ARBA" id="ARBA00017522"/>
    </source>
</evidence>
<reference evidence="11 12" key="1">
    <citation type="submission" date="2020-05" db="EMBL/GenBank/DDBJ databases">
        <title>Complete genome sequencing of Campylobacter and Arcobacter type strains.</title>
        <authorList>
            <person name="Miller W.G."/>
            <person name="Yee E."/>
        </authorList>
    </citation>
    <scope>NUCLEOTIDE SEQUENCE [LARGE SCALE GENOMIC DNA]</scope>
    <source>
        <strain evidence="11 12">LMG 21996</strain>
    </source>
</reference>